<dbReference type="Proteomes" id="UP000184520">
    <property type="component" value="Unassembled WGS sequence"/>
</dbReference>
<dbReference type="InterPro" id="IPR011042">
    <property type="entry name" value="6-blade_b-propeller_TolB-like"/>
</dbReference>
<dbReference type="OrthoDB" id="5756737at2"/>
<feature type="chain" id="PRO_5012432008" evidence="1">
    <location>
        <begin position="22"/>
        <end position="380"/>
    </location>
</feature>
<organism evidence="3 4">
    <name type="scientific">Marisediminitalea aggregata</name>
    <dbReference type="NCBI Taxonomy" id="634436"/>
    <lineage>
        <taxon>Bacteria</taxon>
        <taxon>Pseudomonadati</taxon>
        <taxon>Pseudomonadota</taxon>
        <taxon>Gammaproteobacteria</taxon>
        <taxon>Alteromonadales</taxon>
        <taxon>Alteromonadaceae</taxon>
        <taxon>Marisediminitalea</taxon>
    </lineage>
</organism>
<dbReference type="STRING" id="634436.SAMN05216361_4248"/>
<keyword evidence="1" id="KW-0732">Signal</keyword>
<sequence>MKSTWLLAGVALSVLVACSEAPVEAPTEASMPEAPKADPVLAGKWIMEADGGVMLDPQTSGLTHRNGKLYSISDGSALKSQRLQIHEIDPASATLSPKVDAMSMAGRVRRSCFAQYLSDEPDLEALVADPNDDNVFYTVTEDATRTGALSDNCQKRFENTGSTDYPTLLVRVEATSEGRYRMTHVRPLQFPLEFAVGDFPNDGIEGMALSQDGTLYLGLERDNAGNPRIFTVQLNDEFWQQTDFAVVADPALAVPTFDSGRHPINGLEYYSPAEGKGFLLAAARNDNELWVIDTTGALPTKKISLQFSAPSGDPVNCAEQEIMDNASIEGLAVIGDTLWLVNDPWKVNYMKNLQCEANRARYEGMAPLLFNMPIDDAWFK</sequence>
<evidence type="ECO:0000259" key="2">
    <source>
        <dbReference type="Pfam" id="PF13449"/>
    </source>
</evidence>
<evidence type="ECO:0000256" key="1">
    <source>
        <dbReference type="SAM" id="SignalP"/>
    </source>
</evidence>
<feature type="signal peptide" evidence="1">
    <location>
        <begin position="1"/>
        <end position="21"/>
    </location>
</feature>
<protein>
    <submittedName>
        <fullName evidence="3">Esterase-like activity of phytase</fullName>
    </submittedName>
</protein>
<keyword evidence="4" id="KW-1185">Reference proteome</keyword>
<feature type="domain" description="Phytase-like" evidence="2">
    <location>
        <begin position="60"/>
        <end position="343"/>
    </location>
</feature>
<dbReference type="Pfam" id="PF13449">
    <property type="entry name" value="Phytase-like"/>
    <property type="match status" value="1"/>
</dbReference>
<dbReference type="RefSeq" id="WP_073325250.1">
    <property type="nucleotide sequence ID" value="NZ_FQWD01000008.1"/>
</dbReference>
<dbReference type="InterPro" id="IPR027372">
    <property type="entry name" value="Phytase-like_dom"/>
</dbReference>
<gene>
    <name evidence="3" type="ORF">SAMN05216361_4248</name>
</gene>
<dbReference type="AlphaFoldDB" id="A0A1M5RUW8"/>
<evidence type="ECO:0000313" key="3">
    <source>
        <dbReference type="EMBL" id="SHH30095.1"/>
    </source>
</evidence>
<dbReference type="PROSITE" id="PS51257">
    <property type="entry name" value="PROKAR_LIPOPROTEIN"/>
    <property type="match status" value="1"/>
</dbReference>
<dbReference type="Gene3D" id="2.120.10.30">
    <property type="entry name" value="TolB, C-terminal domain"/>
    <property type="match status" value="1"/>
</dbReference>
<reference evidence="4" key="1">
    <citation type="submission" date="2016-11" db="EMBL/GenBank/DDBJ databases">
        <authorList>
            <person name="Varghese N."/>
            <person name="Submissions S."/>
        </authorList>
    </citation>
    <scope>NUCLEOTIDE SEQUENCE [LARGE SCALE GENOMIC DNA]</scope>
    <source>
        <strain evidence="4">CGMCC 1.8995</strain>
    </source>
</reference>
<dbReference type="SUPFAM" id="SSF50956">
    <property type="entry name" value="Thermostable phytase (3-phytase)"/>
    <property type="match status" value="1"/>
</dbReference>
<name>A0A1M5RUW8_9ALTE</name>
<dbReference type="EMBL" id="FQWD01000008">
    <property type="protein sequence ID" value="SHH30095.1"/>
    <property type="molecule type" value="Genomic_DNA"/>
</dbReference>
<evidence type="ECO:0000313" key="4">
    <source>
        <dbReference type="Proteomes" id="UP000184520"/>
    </source>
</evidence>
<proteinExistence type="predicted"/>
<accession>A0A1M5RUW8</accession>